<evidence type="ECO:0000256" key="4">
    <source>
        <dbReference type="ARBA" id="ARBA00023136"/>
    </source>
</evidence>
<feature type="transmembrane region" description="Helical" evidence="5">
    <location>
        <begin position="367"/>
        <end position="391"/>
    </location>
</feature>
<gene>
    <name evidence="6" type="ORF">FMEXI_1119</name>
</gene>
<dbReference type="Proteomes" id="UP000522262">
    <property type="component" value="Unassembled WGS sequence"/>
</dbReference>
<dbReference type="Pfam" id="PF01544">
    <property type="entry name" value="CorA"/>
    <property type="match status" value="1"/>
</dbReference>
<keyword evidence="7" id="KW-1185">Reference proteome</keyword>
<feature type="transmembrane region" description="Helical" evidence="5">
    <location>
        <begin position="24"/>
        <end position="42"/>
    </location>
</feature>
<dbReference type="InterPro" id="IPR002523">
    <property type="entry name" value="MgTranspt_CorA/ZnTranspt_ZntB"/>
</dbReference>
<dbReference type="GO" id="GO:0016020">
    <property type="term" value="C:membrane"/>
    <property type="evidence" value="ECO:0007669"/>
    <property type="project" value="UniProtKB-SubCell"/>
</dbReference>
<name>A0A8H5JJR6_9HYPO</name>
<evidence type="ECO:0000313" key="7">
    <source>
        <dbReference type="Proteomes" id="UP000522262"/>
    </source>
</evidence>
<evidence type="ECO:0000256" key="1">
    <source>
        <dbReference type="ARBA" id="ARBA00004141"/>
    </source>
</evidence>
<dbReference type="SUPFAM" id="SSF144083">
    <property type="entry name" value="Magnesium transport protein CorA, transmembrane region"/>
    <property type="match status" value="1"/>
</dbReference>
<dbReference type="Gene3D" id="1.20.58.340">
    <property type="entry name" value="Magnesium transport protein CorA, transmembrane region"/>
    <property type="match status" value="1"/>
</dbReference>
<comment type="subcellular location">
    <subcellularLocation>
        <location evidence="1">Membrane</location>
        <topology evidence="1">Multi-pass membrane protein</topology>
    </subcellularLocation>
</comment>
<comment type="caution">
    <text evidence="6">The sequence shown here is derived from an EMBL/GenBank/DDBJ whole genome shotgun (WGS) entry which is preliminary data.</text>
</comment>
<keyword evidence="4 5" id="KW-0472">Membrane</keyword>
<sequence length="548" mass="61799">MASTHLQQYFSIIDSFVQADPAGAIYLVAAFIQNALIFRKSVKGREGLLDRQKWKNSVRLDPSGKRLYGVCDIALEGDSRWKYLLNPEVESSTQGETAHPLPLHSNQIIRLTVTEEGSDGPKDTFAVAAGFMQLSRGWQQGPPDASYHVTTYETSCPVKTTRQIVVWEEDQKKCEIKCLDASYITVRSKDNWKQTFLLQFHHACLKLFIEFLNILETDDIGRADDAGTDPSKAELRQWNLKTIIKWSYEYRDLAEMGRRLISTTESLIDVVRSMSPVVDTPLHTNKFMAIDMELRGLCREANEQLQNFSDRLDHDLKYLELARNINQNRGVQQLTLLATIFLPLSLAAGILSMQTRFKDLGTLMYDFFGVVVLLGAVVLIIMILLSLVAVVKELDSKFLRVESYRQSFRGKLLLTVNIGFFVFGCLVLSSFLVGMFKDVALGARILGPQRPLIPEDRPDIPIPAANLDGIIQILRTRGHFTHEAWGKCLATLEAVRDEDAEPGVFPVLDAMEDAFQEVVADLREISRLTNEAKEDISILLRPESDVRG</sequence>
<accession>A0A8H5JJR6</accession>
<keyword evidence="3 5" id="KW-1133">Transmembrane helix</keyword>
<reference evidence="6 7" key="1">
    <citation type="submission" date="2020-05" db="EMBL/GenBank/DDBJ databases">
        <title>Identification and distribution of gene clusters putatively required for synthesis of sphingolipid metabolism inhibitors in phylogenetically diverse species of the filamentous fungus Fusarium.</title>
        <authorList>
            <person name="Kim H.-S."/>
            <person name="Busman M."/>
            <person name="Brown D.W."/>
            <person name="Divon H."/>
            <person name="Uhlig S."/>
            <person name="Proctor R.H."/>
        </authorList>
    </citation>
    <scope>NUCLEOTIDE SEQUENCE [LARGE SCALE GENOMIC DNA]</scope>
    <source>
        <strain evidence="6 7">NRRL 53147</strain>
    </source>
</reference>
<organism evidence="6 7">
    <name type="scientific">Fusarium mexicanum</name>
    <dbReference type="NCBI Taxonomy" id="751941"/>
    <lineage>
        <taxon>Eukaryota</taxon>
        <taxon>Fungi</taxon>
        <taxon>Dikarya</taxon>
        <taxon>Ascomycota</taxon>
        <taxon>Pezizomycotina</taxon>
        <taxon>Sordariomycetes</taxon>
        <taxon>Hypocreomycetidae</taxon>
        <taxon>Hypocreales</taxon>
        <taxon>Nectriaceae</taxon>
        <taxon>Fusarium</taxon>
        <taxon>Fusarium fujikuroi species complex</taxon>
    </lineage>
</organism>
<dbReference type="AlphaFoldDB" id="A0A8H5JJR6"/>
<evidence type="ECO:0000313" key="6">
    <source>
        <dbReference type="EMBL" id="KAF5556647.1"/>
    </source>
</evidence>
<keyword evidence="2 5" id="KW-0812">Transmembrane</keyword>
<feature type="transmembrane region" description="Helical" evidence="5">
    <location>
        <begin position="334"/>
        <end position="355"/>
    </location>
</feature>
<feature type="transmembrane region" description="Helical" evidence="5">
    <location>
        <begin position="412"/>
        <end position="436"/>
    </location>
</feature>
<protein>
    <submittedName>
        <fullName evidence="6">Uncharacterized protein</fullName>
    </submittedName>
</protein>
<evidence type="ECO:0000256" key="3">
    <source>
        <dbReference type="ARBA" id="ARBA00022989"/>
    </source>
</evidence>
<dbReference type="EMBL" id="JAAOAM010000025">
    <property type="protein sequence ID" value="KAF5556647.1"/>
    <property type="molecule type" value="Genomic_DNA"/>
</dbReference>
<proteinExistence type="predicted"/>
<dbReference type="GO" id="GO:0046873">
    <property type="term" value="F:metal ion transmembrane transporter activity"/>
    <property type="evidence" value="ECO:0007669"/>
    <property type="project" value="InterPro"/>
</dbReference>
<evidence type="ECO:0000256" key="2">
    <source>
        <dbReference type="ARBA" id="ARBA00022692"/>
    </source>
</evidence>
<evidence type="ECO:0000256" key="5">
    <source>
        <dbReference type="SAM" id="Phobius"/>
    </source>
</evidence>
<dbReference type="InterPro" id="IPR045863">
    <property type="entry name" value="CorA_TM1_TM2"/>
</dbReference>